<keyword evidence="5" id="KW-0206">Cytoskeleton</keyword>
<dbReference type="GO" id="GO:1902017">
    <property type="term" value="P:regulation of cilium assembly"/>
    <property type="evidence" value="ECO:0007669"/>
    <property type="project" value="TreeGrafter"/>
</dbReference>
<feature type="region of interest" description="Disordered" evidence="7">
    <location>
        <begin position="159"/>
        <end position="191"/>
    </location>
</feature>
<keyword evidence="3" id="KW-0963">Cytoplasm</keyword>
<evidence type="ECO:0000313" key="8">
    <source>
        <dbReference type="EMBL" id="CAG5119721.1"/>
    </source>
</evidence>
<comment type="caution">
    <text evidence="8">The sequence shown here is derived from an EMBL/GenBank/DDBJ whole genome shotgun (WGS) entry which is preliminary data.</text>
</comment>
<dbReference type="AlphaFoldDB" id="A0A8S3YWL0"/>
<comment type="subcellular location">
    <subcellularLocation>
        <location evidence="1">Cytoplasm</location>
        <location evidence="1">Cytoskeleton</location>
        <location evidence="1">Microtubule organizing center</location>
        <location evidence="1">Centrosome</location>
    </subcellularLocation>
</comment>
<evidence type="ECO:0000256" key="2">
    <source>
        <dbReference type="ARBA" id="ARBA00009316"/>
    </source>
</evidence>
<feature type="coiled-coil region" evidence="6">
    <location>
        <begin position="100"/>
        <end position="127"/>
    </location>
</feature>
<evidence type="ECO:0000313" key="9">
    <source>
        <dbReference type="Proteomes" id="UP000678393"/>
    </source>
</evidence>
<dbReference type="Proteomes" id="UP000678393">
    <property type="component" value="Unassembled WGS sequence"/>
</dbReference>
<organism evidence="8 9">
    <name type="scientific">Candidula unifasciata</name>
    <dbReference type="NCBI Taxonomy" id="100452"/>
    <lineage>
        <taxon>Eukaryota</taxon>
        <taxon>Metazoa</taxon>
        <taxon>Spiralia</taxon>
        <taxon>Lophotrochozoa</taxon>
        <taxon>Mollusca</taxon>
        <taxon>Gastropoda</taxon>
        <taxon>Heterobranchia</taxon>
        <taxon>Euthyneura</taxon>
        <taxon>Panpulmonata</taxon>
        <taxon>Eupulmonata</taxon>
        <taxon>Stylommatophora</taxon>
        <taxon>Helicina</taxon>
        <taxon>Helicoidea</taxon>
        <taxon>Geomitridae</taxon>
        <taxon>Candidula</taxon>
    </lineage>
</organism>
<keyword evidence="9" id="KW-1185">Reference proteome</keyword>
<protein>
    <recommendedName>
        <fullName evidence="10">Outer dense fiber protein 2</fullName>
    </recommendedName>
</protein>
<feature type="coiled-coil region" evidence="6">
    <location>
        <begin position="191"/>
        <end position="232"/>
    </location>
</feature>
<evidence type="ECO:0000256" key="1">
    <source>
        <dbReference type="ARBA" id="ARBA00004300"/>
    </source>
</evidence>
<dbReference type="EMBL" id="CAJHNH020000765">
    <property type="protein sequence ID" value="CAG5119721.1"/>
    <property type="molecule type" value="Genomic_DNA"/>
</dbReference>
<keyword evidence="4 6" id="KW-0175">Coiled coil</keyword>
<dbReference type="InterPro" id="IPR026099">
    <property type="entry name" value="Odf2-rel"/>
</dbReference>
<dbReference type="PANTHER" id="PTHR23162:SF10">
    <property type="entry name" value="FI13205P"/>
    <property type="match status" value="1"/>
</dbReference>
<evidence type="ECO:0000256" key="7">
    <source>
        <dbReference type="SAM" id="MobiDB-lite"/>
    </source>
</evidence>
<feature type="compositionally biased region" description="Low complexity" evidence="7">
    <location>
        <begin position="41"/>
        <end position="58"/>
    </location>
</feature>
<feature type="coiled-coil region" evidence="6">
    <location>
        <begin position="299"/>
        <end position="333"/>
    </location>
</feature>
<comment type="similarity">
    <text evidence="2">Belongs to the ODF2 family.</text>
</comment>
<feature type="region of interest" description="Disordered" evidence="7">
    <location>
        <begin position="1"/>
        <end position="77"/>
    </location>
</feature>
<evidence type="ECO:0000256" key="5">
    <source>
        <dbReference type="ARBA" id="ARBA00023212"/>
    </source>
</evidence>
<feature type="compositionally biased region" description="Basic and acidic residues" evidence="7">
    <location>
        <begin position="702"/>
        <end position="716"/>
    </location>
</feature>
<evidence type="ECO:0000256" key="4">
    <source>
        <dbReference type="ARBA" id="ARBA00023054"/>
    </source>
</evidence>
<sequence>MTKENGLRPSSPVHAEDAQVRPRGSKTKKKVTLATSASNQRLLRPTSSSRARTRSISPKSGPWVPAPGKATRGGRINWQGTCQKTEVNHVRNSDLSTDEEEKIGGEVRKYEKKINNLMNEVGTLRNEVCCGLCLFPGWVMCLHCCGLVQNRNPSQIGQKEDLLNTHPGVRSGKGRTSACPGEAGKKKGHQKEQLNYEREKLMKKLIEAELDGQAASQQVRELKDLIRQLLDEHHFSAADQVRLAKQKDLFLKTLADFEATNRALRNLLRDQHRLEASGLRLGEQRDILLRRLADSDLMNKRMTNQLLDCESLIAELKNQLQVERHESAHLQKQLRMKEADCNRMSVQIRTLEGQLTQERMDKEHLQGVVSSLKNKVDRDKEALKKAARAQKSRAERLEEDLNHVTKLLTEAQCQDCAHVTRLSSVNSQAESLSREKQLLASEVDRLRARVTELESLLDRVEDSSKTQNETLTARLHEKVSENASLRLECERLKTATSFAESKVKQMEEDAQQLRVMVKHYEKLADEYKEQASRVRNEADESSSRLGEQAREKERVQRDGEQELEKVKQRLHQRLQELEPLPELLRATELRLQEANEKILAHEKRNAEYTKMIAELTAKLEYNSQSLDQVKLKCNDSQDSSRSLQSRHEAMERRLRELEEKNLELQAGQTKLQETLHQDSLRLEEKVRENASLTRQLENALSDNHRQHDQSRDRFLSKERTYQSRIVDLETQLNQLRAEQTRLKREKEENERKFNSRLYDLKDRLEQCQSSNRSMQNYVQFLKNSYSNVFGETSSSIPSPIKQFP</sequence>
<dbReference type="GO" id="GO:0005813">
    <property type="term" value="C:centrosome"/>
    <property type="evidence" value="ECO:0007669"/>
    <property type="project" value="UniProtKB-SubCell"/>
</dbReference>
<feature type="coiled-coil region" evidence="6">
    <location>
        <begin position="369"/>
        <end position="463"/>
    </location>
</feature>
<feature type="region of interest" description="Disordered" evidence="7">
    <location>
        <begin position="697"/>
        <end position="716"/>
    </location>
</feature>
<proteinExistence type="inferred from homology"/>
<name>A0A8S3YWL0_9EUPU</name>
<evidence type="ECO:0000256" key="6">
    <source>
        <dbReference type="SAM" id="Coils"/>
    </source>
</evidence>
<dbReference type="PANTHER" id="PTHR23162">
    <property type="entry name" value="OUTER DENSE FIBER OF SPERM TAILS 2"/>
    <property type="match status" value="1"/>
</dbReference>
<dbReference type="OrthoDB" id="413404at2759"/>
<gene>
    <name evidence="8" type="ORF">CUNI_LOCUS5279</name>
</gene>
<evidence type="ECO:0008006" key="10">
    <source>
        <dbReference type="Google" id="ProtNLM"/>
    </source>
</evidence>
<accession>A0A8S3YWL0</accession>
<evidence type="ECO:0000256" key="3">
    <source>
        <dbReference type="ARBA" id="ARBA00022490"/>
    </source>
</evidence>
<feature type="region of interest" description="Disordered" evidence="7">
    <location>
        <begin position="530"/>
        <end position="561"/>
    </location>
</feature>
<reference evidence="8" key="1">
    <citation type="submission" date="2021-04" db="EMBL/GenBank/DDBJ databases">
        <authorList>
            <consortium name="Molecular Ecology Group"/>
        </authorList>
    </citation>
    <scope>NUCLEOTIDE SEQUENCE</scope>
</reference>